<reference evidence="2 3" key="1">
    <citation type="submission" date="2020-10" db="EMBL/GenBank/DDBJ databases">
        <title>Connecting structure to function with the recovery of over 1000 high-quality activated sludge metagenome-assembled genomes encoding full-length rRNA genes using long-read sequencing.</title>
        <authorList>
            <person name="Singleton C.M."/>
            <person name="Petriglieri F."/>
            <person name="Kristensen J.M."/>
            <person name="Kirkegaard R.H."/>
            <person name="Michaelsen T.Y."/>
            <person name="Andersen M.H."/>
            <person name="Karst S.M."/>
            <person name="Dueholm M.S."/>
            <person name="Nielsen P.H."/>
            <person name="Albertsen M."/>
        </authorList>
    </citation>
    <scope>NUCLEOTIDE SEQUENCE [LARGE SCALE GENOMIC DNA]</scope>
    <source>
        <strain evidence="2">Ribe_18-Q3-R11-54_BAT3C.373</strain>
    </source>
</reference>
<feature type="transmembrane region" description="Helical" evidence="1">
    <location>
        <begin position="42"/>
        <end position="63"/>
    </location>
</feature>
<evidence type="ECO:0000313" key="2">
    <source>
        <dbReference type="EMBL" id="MBK9719339.1"/>
    </source>
</evidence>
<evidence type="ECO:0008006" key="4">
    <source>
        <dbReference type="Google" id="ProtNLM"/>
    </source>
</evidence>
<proteinExistence type="predicted"/>
<evidence type="ECO:0000313" key="3">
    <source>
        <dbReference type="Proteomes" id="UP000808349"/>
    </source>
</evidence>
<dbReference type="AlphaFoldDB" id="A0A9D7SCB1"/>
<comment type="caution">
    <text evidence="2">The sequence shown here is derived from an EMBL/GenBank/DDBJ whole genome shotgun (WGS) entry which is preliminary data.</text>
</comment>
<organism evidence="2 3">
    <name type="scientific">Candidatus Defluviibacterium haderslevense</name>
    <dbReference type="NCBI Taxonomy" id="2981993"/>
    <lineage>
        <taxon>Bacteria</taxon>
        <taxon>Pseudomonadati</taxon>
        <taxon>Bacteroidota</taxon>
        <taxon>Saprospiria</taxon>
        <taxon>Saprospirales</taxon>
        <taxon>Saprospiraceae</taxon>
        <taxon>Candidatus Defluviibacterium</taxon>
    </lineage>
</organism>
<dbReference type="Proteomes" id="UP000808349">
    <property type="component" value="Unassembled WGS sequence"/>
</dbReference>
<name>A0A9D7SCB1_9BACT</name>
<sequence length="580" mass="66374">MESEFDRNLQHKLLKHTSNMDVDAFWDRLEPKLPRDRSRPKFIIFFIFFSGCLCAALFAWHLFLNQKFHQTLLSTLEIKETTTIIQQPQHILNQNEDVLNASNVVQTDYSNSTLTKNKLDQIQSGSHDLSSKLITSDVNISNINQGIQQHNVESRDDEKKMDVLENINKISNVKQLKNVHSELNSPLQKSIKIQNALAGPKYISLNKNPSINSHSKVPHKIQHSVGVIESQDENNLTKNAVSFEEVNHGIQSRNVVENNLNLNSNKIPVSDSPNLQDQILYSNLQNYVPEINPNVKPTSLEMLPVILHLFPIEDPKLDVFVLPIINTELSSFIDRVHKDNFHVSLMPYIGFGGFDKHLKNSVPNDTLQNYVWVRNQAESNLEEWNFGFDLNLSYKKFGVLTGLNYLERNEKFEYHIQQDLNTFGLTSIRREIVQDTLEIIDTISGIGWYGSNGIRNIINYNKIRQWNIPMGIFYQTTINSINIHLGFGGLISLSNEIYGKSIDSHLNVAKWNQSTDLSYKKNLGVGWYGDMGCGYRLNRRMAISTSIRIQSFPKNYLSGPLSLRYLSIMGRTGLTISLNR</sequence>
<gene>
    <name evidence="2" type="ORF">IPO85_17855</name>
</gene>
<keyword evidence="1" id="KW-1133">Transmembrane helix</keyword>
<keyword evidence="1" id="KW-0472">Membrane</keyword>
<protein>
    <recommendedName>
        <fullName evidence="4">Outer membrane protein beta-barrel domain-containing protein</fullName>
    </recommendedName>
</protein>
<dbReference type="EMBL" id="JADKFW010000018">
    <property type="protein sequence ID" value="MBK9719339.1"/>
    <property type="molecule type" value="Genomic_DNA"/>
</dbReference>
<evidence type="ECO:0000256" key="1">
    <source>
        <dbReference type="SAM" id="Phobius"/>
    </source>
</evidence>
<accession>A0A9D7SCB1</accession>
<keyword evidence="1" id="KW-0812">Transmembrane</keyword>